<proteinExistence type="predicted"/>
<feature type="region of interest" description="Disordered" evidence="1">
    <location>
        <begin position="33"/>
        <end position="54"/>
    </location>
</feature>
<organism evidence="2 3">
    <name type="scientific">Laodelphax striatellus</name>
    <name type="common">Small brown planthopper</name>
    <name type="synonym">Delphax striatella</name>
    <dbReference type="NCBI Taxonomy" id="195883"/>
    <lineage>
        <taxon>Eukaryota</taxon>
        <taxon>Metazoa</taxon>
        <taxon>Ecdysozoa</taxon>
        <taxon>Arthropoda</taxon>
        <taxon>Hexapoda</taxon>
        <taxon>Insecta</taxon>
        <taxon>Pterygota</taxon>
        <taxon>Neoptera</taxon>
        <taxon>Paraneoptera</taxon>
        <taxon>Hemiptera</taxon>
        <taxon>Auchenorrhyncha</taxon>
        <taxon>Fulgoroidea</taxon>
        <taxon>Delphacidae</taxon>
        <taxon>Criomorphinae</taxon>
        <taxon>Laodelphax</taxon>
    </lineage>
</organism>
<accession>A0A482XLU5</accession>
<dbReference type="OrthoDB" id="10336488at2759"/>
<evidence type="ECO:0000313" key="3">
    <source>
        <dbReference type="Proteomes" id="UP000291343"/>
    </source>
</evidence>
<gene>
    <name evidence="2" type="ORF">LSTR_LSTR002540</name>
</gene>
<protein>
    <submittedName>
        <fullName evidence="2">Uncharacterized protein</fullName>
    </submittedName>
</protein>
<keyword evidence="3" id="KW-1185">Reference proteome</keyword>
<name>A0A482XLU5_LAOST</name>
<dbReference type="InParanoid" id="A0A482XLU5"/>
<reference evidence="2 3" key="1">
    <citation type="journal article" date="2017" name="Gigascience">
        <title>Genome sequence of the small brown planthopper, Laodelphax striatellus.</title>
        <authorList>
            <person name="Zhu J."/>
            <person name="Jiang F."/>
            <person name="Wang X."/>
            <person name="Yang P."/>
            <person name="Bao Y."/>
            <person name="Zhao W."/>
            <person name="Wang W."/>
            <person name="Lu H."/>
            <person name="Wang Q."/>
            <person name="Cui N."/>
            <person name="Li J."/>
            <person name="Chen X."/>
            <person name="Luo L."/>
            <person name="Yu J."/>
            <person name="Kang L."/>
            <person name="Cui F."/>
        </authorList>
    </citation>
    <scope>NUCLEOTIDE SEQUENCE [LARGE SCALE GENOMIC DNA]</scope>
    <source>
        <strain evidence="2">Lst14</strain>
    </source>
</reference>
<dbReference type="Proteomes" id="UP000291343">
    <property type="component" value="Unassembled WGS sequence"/>
</dbReference>
<evidence type="ECO:0000313" key="2">
    <source>
        <dbReference type="EMBL" id="RZF46677.1"/>
    </source>
</evidence>
<comment type="caution">
    <text evidence="2">The sequence shown here is derived from an EMBL/GenBank/DDBJ whole genome shotgun (WGS) entry which is preliminary data.</text>
</comment>
<dbReference type="EMBL" id="QKKF02005739">
    <property type="protein sequence ID" value="RZF46677.1"/>
    <property type="molecule type" value="Genomic_DNA"/>
</dbReference>
<dbReference type="AlphaFoldDB" id="A0A482XLU5"/>
<sequence length="144" mass="16512">MKVIAELGIFIVATLFVVHLILSVNAGSATFRPPDRKTARYHHHDHPSRPGSDKPNYWFRKVNKKLNTTETSMDDDLHCILKQTTVSVLRSLNESIAEHRSFFHTYKTWNRIDFNEEGKPEKYGAAYKGFSKMDEDCPINGTGE</sequence>
<evidence type="ECO:0000256" key="1">
    <source>
        <dbReference type="SAM" id="MobiDB-lite"/>
    </source>
</evidence>